<reference evidence="17 18" key="1">
    <citation type="submission" date="2017-03" db="EMBL/GenBank/DDBJ databases">
        <title>Sulfur activation and transportation mechanism of thermophilic Archaea Acidianus manzaensis YN-25.</title>
        <authorList>
            <person name="Ma Y."/>
            <person name="Yang Y."/>
            <person name="Xia J."/>
        </authorList>
    </citation>
    <scope>NUCLEOTIDE SEQUENCE [LARGE SCALE GENOMIC DNA]</scope>
    <source>
        <strain evidence="17 18">YN-25</strain>
    </source>
</reference>
<comment type="subcellular location">
    <subcellularLocation>
        <location evidence="1 14">Cytoplasm</location>
    </subcellularLocation>
</comment>
<keyword evidence="6 14" id="KW-0963">Cytoplasm</keyword>
<feature type="domain" description="GHMP kinase N-terminal" evidence="15">
    <location>
        <begin position="42"/>
        <end position="126"/>
    </location>
</feature>
<dbReference type="InterPro" id="IPR010189">
    <property type="entry name" value="SK_arc"/>
</dbReference>
<dbReference type="InterPro" id="IPR020568">
    <property type="entry name" value="Ribosomal_Su5_D2-typ_SF"/>
</dbReference>
<evidence type="ECO:0000313" key="18">
    <source>
        <dbReference type="Proteomes" id="UP000193404"/>
    </source>
</evidence>
<dbReference type="SUPFAM" id="SSF54211">
    <property type="entry name" value="Ribosomal protein S5 domain 2-like"/>
    <property type="match status" value="1"/>
</dbReference>
<dbReference type="GO" id="GO:0005737">
    <property type="term" value="C:cytoplasm"/>
    <property type="evidence" value="ECO:0007669"/>
    <property type="project" value="UniProtKB-SubCell"/>
</dbReference>
<keyword evidence="10 14" id="KW-0418">Kinase</keyword>
<feature type="domain" description="GHMP kinase C-terminal" evidence="16">
    <location>
        <begin position="206"/>
        <end position="247"/>
    </location>
</feature>
<comment type="catalytic activity">
    <reaction evidence="13 14">
        <text>shikimate + ATP = 3-phosphoshikimate + ADP + H(+)</text>
        <dbReference type="Rhea" id="RHEA:13121"/>
        <dbReference type="ChEBI" id="CHEBI:15378"/>
        <dbReference type="ChEBI" id="CHEBI:30616"/>
        <dbReference type="ChEBI" id="CHEBI:36208"/>
        <dbReference type="ChEBI" id="CHEBI:145989"/>
        <dbReference type="ChEBI" id="CHEBI:456216"/>
        <dbReference type="EC" id="2.7.1.71"/>
    </reaction>
</comment>
<evidence type="ECO:0000256" key="14">
    <source>
        <dbReference type="HAMAP-Rule" id="MF_00370"/>
    </source>
</evidence>
<dbReference type="STRING" id="282676.B6F84_10160"/>
<dbReference type="InterPro" id="IPR036554">
    <property type="entry name" value="GHMP_kinase_C_sf"/>
</dbReference>
<dbReference type="PANTHER" id="PTHR20861">
    <property type="entry name" value="HOMOSERINE/4-DIPHOSPHOCYTIDYL-2-C-METHYL-D-ERYTHRITOL KINASE"/>
    <property type="match status" value="1"/>
</dbReference>
<evidence type="ECO:0000256" key="7">
    <source>
        <dbReference type="ARBA" id="ARBA00022605"/>
    </source>
</evidence>
<dbReference type="PANTHER" id="PTHR20861:SF3">
    <property type="entry name" value="SHIKIMATE KINASE"/>
    <property type="match status" value="1"/>
</dbReference>
<dbReference type="Proteomes" id="UP000193404">
    <property type="component" value="Chromosome"/>
</dbReference>
<comment type="pathway">
    <text evidence="2 14">Metabolic intermediate biosynthesis; chorismate biosynthesis; chorismate from D-erythrose 4-phosphate and phosphoenolpyruvate: step 5/7.</text>
</comment>
<keyword evidence="7 14" id="KW-0028">Amino-acid biosynthesis</keyword>
<evidence type="ECO:0000256" key="5">
    <source>
        <dbReference type="ARBA" id="ARBA00013853"/>
    </source>
</evidence>
<name>A0A1W6K1H0_9CREN</name>
<dbReference type="OrthoDB" id="9602at2157"/>
<dbReference type="Gene3D" id="3.30.230.10">
    <property type="match status" value="1"/>
</dbReference>
<evidence type="ECO:0000256" key="8">
    <source>
        <dbReference type="ARBA" id="ARBA00022679"/>
    </source>
</evidence>
<dbReference type="Pfam" id="PF00288">
    <property type="entry name" value="GHMP_kinases_N"/>
    <property type="match status" value="1"/>
</dbReference>
<sequence>MQTYGGISVVNAIPSWYGSSMAINLKVNVEITKGEYKGDSKLIKTILDFMKAKYSIGPLDVKVYSEVPQQSGLKSSSAVSTALLGEIKRKFDLDIDVPKLSAILSIMAGVSYTGALDDAVAAFYGGVSFTYNKEFKIIDKRNPPEDVSILLIPIGNRPKVKIEELKKYNLIFKEIFHLALRDIITAMKYNGILVSEILGYDKKPLEEISKRKEALAYGISGNGPSIFALCKKGEEGPIYEILSKYGKVILVSGVNLEGDNR</sequence>
<dbReference type="RefSeq" id="WP_148692140.1">
    <property type="nucleotide sequence ID" value="NZ_CP020477.1"/>
</dbReference>
<evidence type="ECO:0000259" key="15">
    <source>
        <dbReference type="Pfam" id="PF00288"/>
    </source>
</evidence>
<evidence type="ECO:0000256" key="4">
    <source>
        <dbReference type="ARBA" id="ARBA00012154"/>
    </source>
</evidence>
<dbReference type="InterPro" id="IPR013750">
    <property type="entry name" value="GHMP_kinase_C_dom"/>
</dbReference>
<dbReference type="SUPFAM" id="SSF55060">
    <property type="entry name" value="GHMP Kinase, C-terminal domain"/>
    <property type="match status" value="1"/>
</dbReference>
<dbReference type="HAMAP" id="MF_00370">
    <property type="entry name" value="Shik_kinase_arch"/>
    <property type="match status" value="1"/>
</dbReference>
<dbReference type="EMBL" id="CP020477">
    <property type="protein sequence ID" value="ARM76349.1"/>
    <property type="molecule type" value="Genomic_DNA"/>
</dbReference>
<protein>
    <recommendedName>
        <fullName evidence="5 14">Shikimate kinase</fullName>
        <shortName evidence="14">SK</shortName>
        <ecNumber evidence="4 14">2.7.1.71</ecNumber>
    </recommendedName>
</protein>
<evidence type="ECO:0000256" key="11">
    <source>
        <dbReference type="ARBA" id="ARBA00022840"/>
    </source>
</evidence>
<evidence type="ECO:0000256" key="6">
    <source>
        <dbReference type="ARBA" id="ARBA00022490"/>
    </source>
</evidence>
<evidence type="ECO:0000259" key="16">
    <source>
        <dbReference type="Pfam" id="PF08544"/>
    </source>
</evidence>
<feature type="binding site" evidence="14">
    <location>
        <begin position="68"/>
        <end position="78"/>
    </location>
    <ligand>
        <name>ATP</name>
        <dbReference type="ChEBI" id="CHEBI:30616"/>
    </ligand>
</feature>
<keyword evidence="12 14" id="KW-0057">Aromatic amino acid biosynthesis</keyword>
<evidence type="ECO:0000256" key="12">
    <source>
        <dbReference type="ARBA" id="ARBA00023141"/>
    </source>
</evidence>
<keyword evidence="11 14" id="KW-0067">ATP-binding</keyword>
<evidence type="ECO:0000256" key="10">
    <source>
        <dbReference type="ARBA" id="ARBA00022777"/>
    </source>
</evidence>
<dbReference type="GO" id="GO:0009073">
    <property type="term" value="P:aromatic amino acid family biosynthetic process"/>
    <property type="evidence" value="ECO:0007669"/>
    <property type="project" value="UniProtKB-KW"/>
</dbReference>
<dbReference type="NCBIfam" id="TIGR01920">
    <property type="entry name" value="Shik_kin_archae"/>
    <property type="match status" value="1"/>
</dbReference>
<gene>
    <name evidence="14" type="primary">aroK</name>
    <name evidence="17" type="ORF">B6F84_10160</name>
</gene>
<keyword evidence="9 14" id="KW-0547">Nucleotide-binding</keyword>
<proteinExistence type="inferred from homology"/>
<accession>A0A1W6K1H0</accession>
<dbReference type="GO" id="GO:0004765">
    <property type="term" value="F:shikimate kinase activity"/>
    <property type="evidence" value="ECO:0007669"/>
    <property type="project" value="UniProtKB-UniRule"/>
</dbReference>
<comment type="similarity">
    <text evidence="3 14">Belongs to the GHMP kinase family. Archaeal shikimate kinase subfamily.</text>
</comment>
<dbReference type="PIRSF" id="PIRSF005758">
    <property type="entry name" value="Shikimt_kin_arch"/>
    <property type="match status" value="1"/>
</dbReference>
<dbReference type="GeneID" id="41591291"/>
<dbReference type="EC" id="2.7.1.71" evidence="4 14"/>
<evidence type="ECO:0000256" key="3">
    <source>
        <dbReference type="ARBA" id="ARBA00010202"/>
    </source>
</evidence>
<dbReference type="InterPro" id="IPR006204">
    <property type="entry name" value="GHMP_kinase_N_dom"/>
</dbReference>
<dbReference type="Pfam" id="PF08544">
    <property type="entry name" value="GHMP_kinases_C"/>
    <property type="match status" value="1"/>
</dbReference>
<evidence type="ECO:0000256" key="1">
    <source>
        <dbReference type="ARBA" id="ARBA00004496"/>
    </source>
</evidence>
<dbReference type="UniPathway" id="UPA00053">
    <property type="reaction ID" value="UER00088"/>
</dbReference>
<keyword evidence="8 14" id="KW-0808">Transferase</keyword>
<dbReference type="GO" id="GO:0008652">
    <property type="term" value="P:amino acid biosynthetic process"/>
    <property type="evidence" value="ECO:0007669"/>
    <property type="project" value="UniProtKB-KW"/>
</dbReference>
<keyword evidence="18" id="KW-1185">Reference proteome</keyword>
<evidence type="ECO:0000256" key="9">
    <source>
        <dbReference type="ARBA" id="ARBA00022741"/>
    </source>
</evidence>
<evidence type="ECO:0000313" key="17">
    <source>
        <dbReference type="EMBL" id="ARM76349.1"/>
    </source>
</evidence>
<evidence type="ECO:0000256" key="2">
    <source>
        <dbReference type="ARBA" id="ARBA00004842"/>
    </source>
</evidence>
<organism evidence="17 18">
    <name type="scientific">Acidianus manzaensis</name>
    <dbReference type="NCBI Taxonomy" id="282676"/>
    <lineage>
        <taxon>Archaea</taxon>
        <taxon>Thermoproteota</taxon>
        <taxon>Thermoprotei</taxon>
        <taxon>Sulfolobales</taxon>
        <taxon>Sulfolobaceae</taxon>
        <taxon>Acidianus</taxon>
    </lineage>
</organism>
<dbReference type="InterPro" id="IPR014721">
    <property type="entry name" value="Ribsml_uS5_D2-typ_fold_subgr"/>
</dbReference>
<dbReference type="AlphaFoldDB" id="A0A1W6K1H0"/>
<dbReference type="KEGG" id="aman:B6F84_10160"/>
<dbReference type="GO" id="GO:0005524">
    <property type="term" value="F:ATP binding"/>
    <property type="evidence" value="ECO:0007669"/>
    <property type="project" value="UniProtKB-UniRule"/>
</dbReference>
<dbReference type="GO" id="GO:0009423">
    <property type="term" value="P:chorismate biosynthetic process"/>
    <property type="evidence" value="ECO:0007669"/>
    <property type="project" value="UniProtKB-UniRule"/>
</dbReference>
<evidence type="ECO:0000256" key="13">
    <source>
        <dbReference type="ARBA" id="ARBA00048567"/>
    </source>
</evidence>